<evidence type="ECO:0000313" key="2">
    <source>
        <dbReference type="EnsemblPlants" id="KEH25546"/>
    </source>
</evidence>
<reference evidence="1 3" key="2">
    <citation type="journal article" date="2014" name="BMC Genomics">
        <title>An improved genome release (version Mt4.0) for the model legume Medicago truncatula.</title>
        <authorList>
            <person name="Tang H."/>
            <person name="Krishnakumar V."/>
            <person name="Bidwell S."/>
            <person name="Rosen B."/>
            <person name="Chan A."/>
            <person name="Zhou S."/>
            <person name="Gentzbittel L."/>
            <person name="Childs K.L."/>
            <person name="Yandell M."/>
            <person name="Gundlach H."/>
            <person name="Mayer K.F."/>
            <person name="Schwartz D.C."/>
            <person name="Town C.D."/>
        </authorList>
    </citation>
    <scope>GENOME REANNOTATION</scope>
    <source>
        <strain evidence="1">A17</strain>
        <strain evidence="2 3">cv. Jemalong A17</strain>
    </source>
</reference>
<dbReference type="AlphaFoldDB" id="A0A072U840"/>
<gene>
    <name evidence="1" type="ordered locus">MTR_6g027520</name>
</gene>
<dbReference type="Proteomes" id="UP000002051">
    <property type="component" value="Chromosome 6"/>
</dbReference>
<sequence>MFLKPSRKCGASSSCSRGKTSKAVTVGSNLIANIIKRSSPPPSPSFHLISRPSCSLGIGDAISLHGCIITKLLRGYVSSGAVVVHGGGLMRSAESQRRVHGWFGSKGRLLLAVVLQGVDGSWIVHVLADDSYVILEYPSHLVD</sequence>
<evidence type="ECO:0000313" key="3">
    <source>
        <dbReference type="Proteomes" id="UP000002051"/>
    </source>
</evidence>
<reference evidence="1 3" key="1">
    <citation type="journal article" date="2011" name="Nature">
        <title>The Medicago genome provides insight into the evolution of rhizobial symbioses.</title>
        <authorList>
            <person name="Young N.D."/>
            <person name="Debelle F."/>
            <person name="Oldroyd G.E."/>
            <person name="Geurts R."/>
            <person name="Cannon S.B."/>
            <person name="Udvardi M.K."/>
            <person name="Benedito V.A."/>
            <person name="Mayer K.F."/>
            <person name="Gouzy J."/>
            <person name="Schoof H."/>
            <person name="Van de Peer Y."/>
            <person name="Proost S."/>
            <person name="Cook D.R."/>
            <person name="Meyers B.C."/>
            <person name="Spannagl M."/>
            <person name="Cheung F."/>
            <person name="De Mita S."/>
            <person name="Krishnakumar V."/>
            <person name="Gundlach H."/>
            <person name="Zhou S."/>
            <person name="Mudge J."/>
            <person name="Bharti A.K."/>
            <person name="Murray J.D."/>
            <person name="Naoumkina M.A."/>
            <person name="Rosen B."/>
            <person name="Silverstein K.A."/>
            <person name="Tang H."/>
            <person name="Rombauts S."/>
            <person name="Zhao P.X."/>
            <person name="Zhou P."/>
            <person name="Barbe V."/>
            <person name="Bardou P."/>
            <person name="Bechner M."/>
            <person name="Bellec A."/>
            <person name="Berger A."/>
            <person name="Berges H."/>
            <person name="Bidwell S."/>
            <person name="Bisseling T."/>
            <person name="Choisne N."/>
            <person name="Couloux A."/>
            <person name="Denny R."/>
            <person name="Deshpande S."/>
            <person name="Dai X."/>
            <person name="Doyle J.J."/>
            <person name="Dudez A.M."/>
            <person name="Farmer A.D."/>
            <person name="Fouteau S."/>
            <person name="Franken C."/>
            <person name="Gibelin C."/>
            <person name="Gish J."/>
            <person name="Goldstein S."/>
            <person name="Gonzalez A.J."/>
            <person name="Green P.J."/>
            <person name="Hallab A."/>
            <person name="Hartog M."/>
            <person name="Hua A."/>
            <person name="Humphray S.J."/>
            <person name="Jeong D.H."/>
            <person name="Jing Y."/>
            <person name="Jocker A."/>
            <person name="Kenton S.M."/>
            <person name="Kim D.J."/>
            <person name="Klee K."/>
            <person name="Lai H."/>
            <person name="Lang C."/>
            <person name="Lin S."/>
            <person name="Macmil S.L."/>
            <person name="Magdelenat G."/>
            <person name="Matthews L."/>
            <person name="McCorrison J."/>
            <person name="Monaghan E.L."/>
            <person name="Mun J.H."/>
            <person name="Najar F.Z."/>
            <person name="Nicholson C."/>
            <person name="Noirot C."/>
            <person name="O'Bleness M."/>
            <person name="Paule C.R."/>
            <person name="Poulain J."/>
            <person name="Prion F."/>
            <person name="Qin B."/>
            <person name="Qu C."/>
            <person name="Retzel E.F."/>
            <person name="Riddle C."/>
            <person name="Sallet E."/>
            <person name="Samain S."/>
            <person name="Samson N."/>
            <person name="Sanders I."/>
            <person name="Saurat O."/>
            <person name="Scarpelli C."/>
            <person name="Schiex T."/>
            <person name="Segurens B."/>
            <person name="Severin A.J."/>
            <person name="Sherrier D.J."/>
            <person name="Shi R."/>
            <person name="Sims S."/>
            <person name="Singer S.R."/>
            <person name="Sinharoy S."/>
            <person name="Sterck L."/>
            <person name="Viollet A."/>
            <person name="Wang B.B."/>
            <person name="Wang K."/>
            <person name="Wang M."/>
            <person name="Wang X."/>
            <person name="Warfsmann J."/>
            <person name="Weissenbach J."/>
            <person name="White D.D."/>
            <person name="White J.D."/>
            <person name="Wiley G.B."/>
            <person name="Wincker P."/>
            <person name="Xing Y."/>
            <person name="Yang L."/>
            <person name="Yao Z."/>
            <person name="Ying F."/>
            <person name="Zhai J."/>
            <person name="Zhou L."/>
            <person name="Zuber A."/>
            <person name="Denarie J."/>
            <person name="Dixon R.A."/>
            <person name="May G.D."/>
            <person name="Schwartz D.C."/>
            <person name="Rogers J."/>
            <person name="Quetier F."/>
            <person name="Town C.D."/>
            <person name="Roe B.A."/>
        </authorList>
    </citation>
    <scope>NUCLEOTIDE SEQUENCE [LARGE SCALE GENOMIC DNA]</scope>
    <source>
        <strain evidence="1">A17</strain>
        <strain evidence="2 3">cv. Jemalong A17</strain>
    </source>
</reference>
<protein>
    <submittedName>
        <fullName evidence="1 2">Uncharacterized protein</fullName>
    </submittedName>
</protein>
<evidence type="ECO:0000313" key="1">
    <source>
        <dbReference type="EMBL" id="KEH25546.1"/>
    </source>
</evidence>
<organism evidence="1 3">
    <name type="scientific">Medicago truncatula</name>
    <name type="common">Barrel medic</name>
    <name type="synonym">Medicago tribuloides</name>
    <dbReference type="NCBI Taxonomy" id="3880"/>
    <lineage>
        <taxon>Eukaryota</taxon>
        <taxon>Viridiplantae</taxon>
        <taxon>Streptophyta</taxon>
        <taxon>Embryophyta</taxon>
        <taxon>Tracheophyta</taxon>
        <taxon>Spermatophyta</taxon>
        <taxon>Magnoliopsida</taxon>
        <taxon>eudicotyledons</taxon>
        <taxon>Gunneridae</taxon>
        <taxon>Pentapetalae</taxon>
        <taxon>rosids</taxon>
        <taxon>fabids</taxon>
        <taxon>Fabales</taxon>
        <taxon>Fabaceae</taxon>
        <taxon>Papilionoideae</taxon>
        <taxon>50 kb inversion clade</taxon>
        <taxon>NPAAA clade</taxon>
        <taxon>Hologalegina</taxon>
        <taxon>IRL clade</taxon>
        <taxon>Trifolieae</taxon>
        <taxon>Medicago</taxon>
    </lineage>
</organism>
<dbReference type="EMBL" id="CM001222">
    <property type="protein sequence ID" value="KEH25546.1"/>
    <property type="molecule type" value="Genomic_DNA"/>
</dbReference>
<dbReference type="HOGENOM" id="CLU_1809092_0_0_1"/>
<name>A0A072U840_MEDTR</name>
<dbReference type="EnsemblPlants" id="KEH25546">
    <property type="protein sequence ID" value="KEH25546"/>
    <property type="gene ID" value="MTR_6g027520"/>
</dbReference>
<keyword evidence="3" id="KW-1185">Reference proteome</keyword>
<accession>A0A072U840</accession>
<reference evidence="2" key="3">
    <citation type="submission" date="2015-04" db="UniProtKB">
        <authorList>
            <consortium name="EnsemblPlants"/>
        </authorList>
    </citation>
    <scope>IDENTIFICATION</scope>
    <source>
        <strain evidence="2">cv. Jemalong A17</strain>
    </source>
</reference>
<proteinExistence type="predicted"/>